<feature type="domain" description="Luciferase-like" evidence="5">
    <location>
        <begin position="16"/>
        <end position="205"/>
    </location>
</feature>
<evidence type="ECO:0000313" key="6">
    <source>
        <dbReference type="EMBL" id="NYI78326.1"/>
    </source>
</evidence>
<protein>
    <submittedName>
        <fullName evidence="6">Alkanesulfonate monooxygenase SsuD/methylene tetrahydromethanopterin reductase-like flavin-dependent oxidoreductase (Luciferase family)</fullName>
    </submittedName>
</protein>
<dbReference type="GO" id="GO:0046306">
    <property type="term" value="P:alkanesulfonate catabolic process"/>
    <property type="evidence" value="ECO:0007669"/>
    <property type="project" value="TreeGrafter"/>
</dbReference>
<dbReference type="AlphaFoldDB" id="A0A7Z0DME7"/>
<dbReference type="GO" id="GO:0008726">
    <property type="term" value="F:alkanesulfonate monooxygenase activity"/>
    <property type="evidence" value="ECO:0007669"/>
    <property type="project" value="TreeGrafter"/>
</dbReference>
<evidence type="ECO:0000256" key="1">
    <source>
        <dbReference type="ARBA" id="ARBA00022630"/>
    </source>
</evidence>
<dbReference type="InterPro" id="IPR011251">
    <property type="entry name" value="Luciferase-like_dom"/>
</dbReference>
<organism evidence="6 7">
    <name type="scientific">Nocardioides panzhihuensis</name>
    <dbReference type="NCBI Taxonomy" id="860243"/>
    <lineage>
        <taxon>Bacteria</taxon>
        <taxon>Bacillati</taxon>
        <taxon>Actinomycetota</taxon>
        <taxon>Actinomycetes</taxon>
        <taxon>Propionibacteriales</taxon>
        <taxon>Nocardioidaceae</taxon>
        <taxon>Nocardioides</taxon>
    </lineage>
</organism>
<proteinExistence type="predicted"/>
<keyword evidence="2" id="KW-0288">FMN</keyword>
<keyword evidence="7" id="KW-1185">Reference proteome</keyword>
<sequence length="300" mass="32383">MTGLGFGLFQPQLKTDVASMISAAQAAEAYGFDSFWVMDHLLAPGAPPCDTLESWTLLTALATSTSTLRLGHLVGCAPFRHPSLLAKMAATFDRVSGGRLELGLGWGSVESELTAFGFEPGSRRERSEALAETLQILDLMFAGDPFDFAGKHFTLAGAYGLPRPVQPRIPVHIGGGGKQLTMPLVRAYADWWNCVGSARDRLDELAPLRGTARISAQYAVGLVHDEADRDAVAARIARRMPVAAWGQPLVGTPAELVSLFETERARGVELAVVRFDDFGSPDTLRRFGTEVISPLRERSS</sequence>
<keyword evidence="1" id="KW-0285">Flavoprotein</keyword>
<name>A0A7Z0DME7_9ACTN</name>
<dbReference type="Gene3D" id="3.20.20.30">
    <property type="entry name" value="Luciferase-like domain"/>
    <property type="match status" value="1"/>
</dbReference>
<accession>A0A7Z0DME7</accession>
<dbReference type="RefSeq" id="WP_343051620.1">
    <property type="nucleotide sequence ID" value="NZ_JACBZR010000001.1"/>
</dbReference>
<evidence type="ECO:0000256" key="3">
    <source>
        <dbReference type="ARBA" id="ARBA00023002"/>
    </source>
</evidence>
<dbReference type="EMBL" id="JACBZR010000001">
    <property type="protein sequence ID" value="NYI78326.1"/>
    <property type="molecule type" value="Genomic_DNA"/>
</dbReference>
<dbReference type="Proteomes" id="UP000564496">
    <property type="component" value="Unassembled WGS sequence"/>
</dbReference>
<evidence type="ECO:0000256" key="2">
    <source>
        <dbReference type="ARBA" id="ARBA00022643"/>
    </source>
</evidence>
<keyword evidence="3" id="KW-0560">Oxidoreductase</keyword>
<comment type="caution">
    <text evidence="6">The sequence shown here is derived from an EMBL/GenBank/DDBJ whole genome shotgun (WGS) entry which is preliminary data.</text>
</comment>
<reference evidence="6 7" key="1">
    <citation type="submission" date="2020-07" db="EMBL/GenBank/DDBJ databases">
        <title>Sequencing the genomes of 1000 actinobacteria strains.</title>
        <authorList>
            <person name="Klenk H.-P."/>
        </authorList>
    </citation>
    <scope>NUCLEOTIDE SEQUENCE [LARGE SCALE GENOMIC DNA]</scope>
    <source>
        <strain evidence="6 7">DSM 26487</strain>
    </source>
</reference>
<keyword evidence="4 6" id="KW-0503">Monooxygenase</keyword>
<dbReference type="InterPro" id="IPR036661">
    <property type="entry name" value="Luciferase-like_sf"/>
</dbReference>
<gene>
    <name evidence="6" type="ORF">BJ988_002974</name>
</gene>
<dbReference type="PANTHER" id="PTHR42847">
    <property type="entry name" value="ALKANESULFONATE MONOOXYGENASE"/>
    <property type="match status" value="1"/>
</dbReference>
<dbReference type="SUPFAM" id="SSF51679">
    <property type="entry name" value="Bacterial luciferase-like"/>
    <property type="match status" value="1"/>
</dbReference>
<dbReference type="Pfam" id="PF00296">
    <property type="entry name" value="Bac_luciferase"/>
    <property type="match status" value="1"/>
</dbReference>
<evidence type="ECO:0000256" key="4">
    <source>
        <dbReference type="ARBA" id="ARBA00023033"/>
    </source>
</evidence>
<dbReference type="PANTHER" id="PTHR42847:SF4">
    <property type="entry name" value="ALKANESULFONATE MONOOXYGENASE-RELATED"/>
    <property type="match status" value="1"/>
</dbReference>
<dbReference type="InterPro" id="IPR050172">
    <property type="entry name" value="SsuD_RutA_monooxygenase"/>
</dbReference>
<evidence type="ECO:0000313" key="7">
    <source>
        <dbReference type="Proteomes" id="UP000564496"/>
    </source>
</evidence>
<evidence type="ECO:0000259" key="5">
    <source>
        <dbReference type="Pfam" id="PF00296"/>
    </source>
</evidence>